<dbReference type="Pfam" id="PF14398">
    <property type="entry name" value="ATPgrasp_YheCD"/>
    <property type="match status" value="1"/>
</dbReference>
<accession>A0A9J6ZAD8</accession>
<dbReference type="InterPro" id="IPR026838">
    <property type="entry name" value="YheC/D"/>
</dbReference>
<name>A0A9J6ZAD8_9BACL</name>
<dbReference type="SUPFAM" id="SSF56059">
    <property type="entry name" value="Glutathione synthetase ATP-binding domain-like"/>
    <property type="match status" value="1"/>
</dbReference>
<dbReference type="EMBL" id="CP097899">
    <property type="protein sequence ID" value="URN92825.1"/>
    <property type="molecule type" value="Genomic_DNA"/>
</dbReference>
<dbReference type="AlphaFoldDB" id="A0A9J6ZAD8"/>
<dbReference type="KEGG" id="plig:NAG76_13325"/>
<evidence type="ECO:0000313" key="2">
    <source>
        <dbReference type="Proteomes" id="UP001056756"/>
    </source>
</evidence>
<protein>
    <submittedName>
        <fullName evidence="1">YheC/YheD family protein</fullName>
    </submittedName>
</protein>
<sequence length="380" mass="44189">MEVVELGVAVAKIDYFQDNKRSDVLLPEPKFYKELSILGKQHNIHVFVFSAEELDQNNKSLFGFCYTDKGWKRQYVPFPDVVFDRCFYASSKERIQMESALIFIRRQKPFQLINNNLPSKIQVYDQLNTEEPLIPYLPHTDSIQSISEISHWLELYPQGIILKPAAGMHGKGVIHIYYNPDLKLYLISGRNLRNDSFEISFSRELSLLKWLYKFKKQLQYVVQPYFYLRNDKGQPFDIRVLLQKDDNGQWQQTGSVARVGRQDGLTSNLHGGGETGLPLPLLSQNLGSYKAERLLQEIHMISGQTVIAIEQHFGRFGELALDFGVTPQGRVWLLECNSKPGRQAFTNDLERIHPQLAIERPLQYAKFLYQHYRYRQHAVM</sequence>
<dbReference type="Gene3D" id="3.30.470.20">
    <property type="entry name" value="ATP-grasp fold, B domain"/>
    <property type="match status" value="1"/>
</dbReference>
<evidence type="ECO:0000313" key="1">
    <source>
        <dbReference type="EMBL" id="URN92825.1"/>
    </source>
</evidence>
<reference evidence="1" key="1">
    <citation type="submission" date="2022-05" db="EMBL/GenBank/DDBJ databases">
        <title>Novel bacterial taxa in a minimal lignocellulolytic consortium and its capacity to transform plastics disclosed by genome-resolved metagenomics.</title>
        <authorList>
            <person name="Rodriguez C.A.D."/>
            <person name="Diaz-Garcia L."/>
            <person name="Herrera K."/>
            <person name="Tarazona N.A."/>
            <person name="Sproer C."/>
            <person name="Overmann J."/>
            <person name="Jimenez D.J."/>
        </authorList>
    </citation>
    <scope>NUCLEOTIDE SEQUENCE</scope>
    <source>
        <strain evidence="1">MAG5</strain>
    </source>
</reference>
<gene>
    <name evidence="1" type="ORF">NAG76_13325</name>
</gene>
<proteinExistence type="predicted"/>
<organism evidence="1 2">
    <name type="scientific">Candidatus Pristimantibacillus lignocellulolyticus</name>
    <dbReference type="NCBI Taxonomy" id="2994561"/>
    <lineage>
        <taxon>Bacteria</taxon>
        <taxon>Bacillati</taxon>
        <taxon>Bacillota</taxon>
        <taxon>Bacilli</taxon>
        <taxon>Bacillales</taxon>
        <taxon>Paenibacillaceae</taxon>
        <taxon>Candidatus Pristimantibacillus</taxon>
    </lineage>
</organism>
<dbReference type="Proteomes" id="UP001056756">
    <property type="component" value="Chromosome"/>
</dbReference>